<evidence type="ECO:0000256" key="2">
    <source>
        <dbReference type="ARBA" id="ARBA00022747"/>
    </source>
</evidence>
<dbReference type="EMBL" id="CP015217">
    <property type="protein sequence ID" value="AOP33068.1"/>
    <property type="molecule type" value="Genomic_DNA"/>
</dbReference>
<protein>
    <recommendedName>
        <fullName evidence="5">Type I restriction modification DNA specificity domain-containing protein</fullName>
    </recommendedName>
</protein>
<accession>A0A1D7UU30</accession>
<evidence type="ECO:0000256" key="3">
    <source>
        <dbReference type="ARBA" id="ARBA00023125"/>
    </source>
</evidence>
<evidence type="ECO:0000256" key="4">
    <source>
        <dbReference type="SAM" id="Coils"/>
    </source>
</evidence>
<evidence type="ECO:0000313" key="7">
    <source>
        <dbReference type="Proteomes" id="UP000094197"/>
    </source>
</evidence>
<gene>
    <name evidence="6" type="ORF">A0128_03860</name>
</gene>
<feature type="domain" description="Type I restriction modification DNA specificity" evidence="5">
    <location>
        <begin position="214"/>
        <end position="394"/>
    </location>
</feature>
<feature type="domain" description="Type I restriction modification DNA specificity" evidence="5">
    <location>
        <begin position="16"/>
        <end position="182"/>
    </location>
</feature>
<feature type="coiled-coil region" evidence="4">
    <location>
        <begin position="380"/>
        <end position="407"/>
    </location>
</feature>
<dbReference type="Gene3D" id="3.90.220.20">
    <property type="entry name" value="DNA methylase specificity domains"/>
    <property type="match status" value="2"/>
</dbReference>
<dbReference type="GO" id="GO:0009307">
    <property type="term" value="P:DNA restriction-modification system"/>
    <property type="evidence" value="ECO:0007669"/>
    <property type="project" value="UniProtKB-KW"/>
</dbReference>
<dbReference type="PANTHER" id="PTHR30408">
    <property type="entry name" value="TYPE-1 RESTRICTION ENZYME ECOKI SPECIFICITY PROTEIN"/>
    <property type="match status" value="1"/>
</dbReference>
<dbReference type="InterPro" id="IPR000055">
    <property type="entry name" value="Restrct_endonuc_typeI_TRD"/>
</dbReference>
<dbReference type="RefSeq" id="WP_069606312.1">
    <property type="nucleotide sequence ID" value="NZ_CP015217.1"/>
</dbReference>
<keyword evidence="7" id="KW-1185">Reference proteome</keyword>
<dbReference type="GO" id="GO:0003677">
    <property type="term" value="F:DNA binding"/>
    <property type="evidence" value="ECO:0007669"/>
    <property type="project" value="UniProtKB-KW"/>
</dbReference>
<evidence type="ECO:0000256" key="1">
    <source>
        <dbReference type="ARBA" id="ARBA00010923"/>
    </source>
</evidence>
<sequence>MEMKQGYKQTEVGVIPEDWEVKRIGEIFNISAGGDLDMSTLSTFKDSFFNYPIFSNSLSDKGLYGYTSNPQYESNTVTVTARGTVGYAVFRNHQYSAIGRVLILSPIFKINGKFTEEYINNYIKFANESTGVPQLTVPQIAKYHLILPPTLTEQEAIANVLSDMDALILSLEKLISKKQQIKQGTMQALLTGRKRLPGFGKGERTKLTEVGLIPEDWEVKRIGETALLKARIGWHGLTAKEYLNTGIYRLITGTEFHKGSIDWSRCFFVDQERYEQDKYIQIKENDILITKDGSIGKIAFVNLLNWPATLNSGVFVIRPKNISFFPNFLFYIFSSFYFDKFISQITAGSTILHLYQKDFVKFTFPLPPTLAEQTAIANVLSDLDSEIDALESKLEKYKLLKQGMMQQLLTGAIRLV</sequence>
<dbReference type="KEGG" id="laj:A0128_03860"/>
<dbReference type="OrthoDB" id="9811611at2"/>
<proteinExistence type="inferred from homology"/>
<dbReference type="Pfam" id="PF01420">
    <property type="entry name" value="Methylase_S"/>
    <property type="match status" value="2"/>
</dbReference>
<dbReference type="SUPFAM" id="SSF116734">
    <property type="entry name" value="DNA methylase specificity domain"/>
    <property type="match status" value="2"/>
</dbReference>
<dbReference type="Gene3D" id="1.10.287.1120">
    <property type="entry name" value="Bipartite methylase S protein"/>
    <property type="match status" value="2"/>
</dbReference>
<dbReference type="InterPro" id="IPR052021">
    <property type="entry name" value="Type-I_RS_S_subunit"/>
</dbReference>
<keyword evidence="3" id="KW-0238">DNA-binding</keyword>
<organism evidence="6 7">
    <name type="scientific">Leptospira tipperaryensis</name>
    <dbReference type="NCBI Taxonomy" id="2564040"/>
    <lineage>
        <taxon>Bacteria</taxon>
        <taxon>Pseudomonadati</taxon>
        <taxon>Spirochaetota</taxon>
        <taxon>Spirochaetia</taxon>
        <taxon>Leptospirales</taxon>
        <taxon>Leptospiraceae</taxon>
        <taxon>Leptospira</taxon>
    </lineage>
</organism>
<keyword evidence="2" id="KW-0680">Restriction system</keyword>
<dbReference type="Proteomes" id="UP000094197">
    <property type="component" value="Chromosome 1"/>
</dbReference>
<dbReference type="AlphaFoldDB" id="A0A1D7UU30"/>
<dbReference type="PANTHER" id="PTHR30408:SF12">
    <property type="entry name" value="TYPE I RESTRICTION ENZYME MJAVIII SPECIFICITY SUBUNIT"/>
    <property type="match status" value="1"/>
</dbReference>
<dbReference type="REBASE" id="158526">
    <property type="entry name" value="S.LalTS1ORF3865P"/>
</dbReference>
<keyword evidence="4" id="KW-0175">Coiled coil</keyword>
<comment type="similarity">
    <text evidence="1">Belongs to the type-I restriction system S methylase family.</text>
</comment>
<evidence type="ECO:0000259" key="5">
    <source>
        <dbReference type="Pfam" id="PF01420"/>
    </source>
</evidence>
<evidence type="ECO:0000313" key="6">
    <source>
        <dbReference type="EMBL" id="AOP33068.1"/>
    </source>
</evidence>
<name>A0A1D7UU30_9LEPT</name>
<reference evidence="6 7" key="1">
    <citation type="submission" date="2016-04" db="EMBL/GenBank/DDBJ databases">
        <title>Complete genome seqeunce of Leptospira alstonii serovar Room22.</title>
        <authorList>
            <person name="Nally J.E."/>
            <person name="Bayles D.O."/>
            <person name="Hurley D."/>
            <person name="Fanning S."/>
            <person name="McMahon B.J."/>
            <person name="Arent Z."/>
        </authorList>
    </citation>
    <scope>NUCLEOTIDE SEQUENCE [LARGE SCALE GENOMIC DNA]</scope>
    <source>
        <strain evidence="6 7">GWTS #1</strain>
    </source>
</reference>
<dbReference type="InterPro" id="IPR044946">
    <property type="entry name" value="Restrct_endonuc_typeI_TRD_sf"/>
</dbReference>